<dbReference type="PANTHER" id="PTHR34213:SF2">
    <property type="entry name" value="NUCLEAR TRANSPORT FACTOR 2 (NTF2) FAMILY PROTEIN"/>
    <property type="match status" value="1"/>
</dbReference>
<feature type="non-terminal residue" evidence="2">
    <location>
        <position position="1"/>
    </location>
</feature>
<dbReference type="PANTHER" id="PTHR34213">
    <property type="entry name" value="NUCLEAR TRANSPORT FACTOR 2 (NTF2) FAMILY PROTEIN"/>
    <property type="match status" value="1"/>
</dbReference>
<evidence type="ECO:0000256" key="1">
    <source>
        <dbReference type="SAM" id="MobiDB-lite"/>
    </source>
</evidence>
<sequence length="210" mass="23312">SPSNTNTNTNTTSTDYTPHPTSCKPLSHPLPFIPTTLPLLTNKPTNPAIPLPPSRQKIVDSICALYSGSASEEHMRVYAEKAVYDDPWSFCDDRFKIAGQWYGIPKIMGSSKTLATEIVSSTDKEIVFKLQQEYRPKLMPVGKAVNSLVSLALEREGGAGEEKVVYHKDMWNEKDYSHEGLGKVMKTLNGDYLTGVTRPPKGLKPEDQKE</sequence>
<proteinExistence type="predicted"/>
<protein>
    <submittedName>
        <fullName evidence="2">Uncharacterized protein</fullName>
    </submittedName>
</protein>
<dbReference type="EMBL" id="QGML01005001">
    <property type="protein sequence ID" value="TVY85907.1"/>
    <property type="molecule type" value="Genomic_DNA"/>
</dbReference>
<reference evidence="2 3" key="1">
    <citation type="submission" date="2018-05" db="EMBL/GenBank/DDBJ databases">
        <title>Genome sequencing and assembly of the regulated plant pathogen Lachnellula willkommii and related sister species for the development of diagnostic species identification markers.</title>
        <authorList>
            <person name="Giroux E."/>
            <person name="Bilodeau G."/>
        </authorList>
    </citation>
    <scope>NUCLEOTIDE SEQUENCE [LARGE SCALE GENOMIC DNA]</scope>
    <source>
        <strain evidence="2 3">CBS 172.35</strain>
    </source>
</reference>
<accession>A0A559LYX0</accession>
<dbReference type="Proteomes" id="UP000315522">
    <property type="component" value="Unassembled WGS sequence"/>
</dbReference>
<dbReference type="AlphaFoldDB" id="A0A559LYX0"/>
<gene>
    <name evidence="2" type="ORF">LAWI1_G007549</name>
</gene>
<organism evidence="2 3">
    <name type="scientific">Lachnellula willkommii</name>
    <dbReference type="NCBI Taxonomy" id="215461"/>
    <lineage>
        <taxon>Eukaryota</taxon>
        <taxon>Fungi</taxon>
        <taxon>Dikarya</taxon>
        <taxon>Ascomycota</taxon>
        <taxon>Pezizomycotina</taxon>
        <taxon>Leotiomycetes</taxon>
        <taxon>Helotiales</taxon>
        <taxon>Lachnaceae</taxon>
        <taxon>Lachnellula</taxon>
    </lineage>
</organism>
<name>A0A559LYX0_9HELO</name>
<keyword evidence="3" id="KW-1185">Reference proteome</keyword>
<feature type="region of interest" description="Disordered" evidence="1">
    <location>
        <begin position="1"/>
        <end position="21"/>
    </location>
</feature>
<evidence type="ECO:0000313" key="2">
    <source>
        <dbReference type="EMBL" id="TVY85907.1"/>
    </source>
</evidence>
<evidence type="ECO:0000313" key="3">
    <source>
        <dbReference type="Proteomes" id="UP000315522"/>
    </source>
</evidence>
<comment type="caution">
    <text evidence="2">The sequence shown here is derived from an EMBL/GenBank/DDBJ whole genome shotgun (WGS) entry which is preliminary data.</text>
</comment>